<dbReference type="Pfam" id="PF01061">
    <property type="entry name" value="ABC2_membrane"/>
    <property type="match status" value="1"/>
</dbReference>
<feature type="transmembrane region" description="Helical" evidence="9">
    <location>
        <begin position="185"/>
        <end position="203"/>
    </location>
</feature>
<protein>
    <recommendedName>
        <fullName evidence="9">Transport permease protein</fullName>
    </recommendedName>
</protein>
<dbReference type="InterPro" id="IPR047817">
    <property type="entry name" value="ABC2_TM_bact-type"/>
</dbReference>
<keyword evidence="4 9" id="KW-1003">Cell membrane</keyword>
<gene>
    <name evidence="11" type="ORF">WKV53_06120</name>
</gene>
<organism evidence="11 12">
    <name type="scientific">Luteolibacter soli</name>
    <dbReference type="NCBI Taxonomy" id="3135280"/>
    <lineage>
        <taxon>Bacteria</taxon>
        <taxon>Pseudomonadati</taxon>
        <taxon>Verrucomicrobiota</taxon>
        <taxon>Verrucomicrobiia</taxon>
        <taxon>Verrucomicrobiales</taxon>
        <taxon>Verrucomicrobiaceae</taxon>
        <taxon>Luteolibacter</taxon>
    </lineage>
</organism>
<comment type="caution">
    <text evidence="9">Lacks conserved residue(s) required for the propagation of feature annotation.</text>
</comment>
<comment type="subcellular location">
    <subcellularLocation>
        <location evidence="1">Cell inner membrane</location>
        <topology evidence="1">Multi-pass membrane protein</topology>
    </subcellularLocation>
    <subcellularLocation>
        <location evidence="9">Cell membrane</location>
        <topology evidence="9">Multi-pass membrane protein</topology>
    </subcellularLocation>
</comment>
<keyword evidence="5" id="KW-0997">Cell inner membrane</keyword>
<evidence type="ECO:0000256" key="9">
    <source>
        <dbReference type="RuleBase" id="RU361157"/>
    </source>
</evidence>
<feature type="domain" description="ABC transmembrane type-2" evidence="10">
    <location>
        <begin position="44"/>
        <end position="262"/>
    </location>
</feature>
<evidence type="ECO:0000313" key="11">
    <source>
        <dbReference type="EMBL" id="MEK7950060.1"/>
    </source>
</evidence>
<evidence type="ECO:0000256" key="7">
    <source>
        <dbReference type="ARBA" id="ARBA00022989"/>
    </source>
</evidence>
<evidence type="ECO:0000256" key="5">
    <source>
        <dbReference type="ARBA" id="ARBA00022519"/>
    </source>
</evidence>
<dbReference type="PANTHER" id="PTHR30413:SF8">
    <property type="entry name" value="TRANSPORT PERMEASE PROTEIN"/>
    <property type="match status" value="1"/>
</dbReference>
<evidence type="ECO:0000256" key="3">
    <source>
        <dbReference type="ARBA" id="ARBA00022448"/>
    </source>
</evidence>
<feature type="transmembrane region" description="Helical" evidence="9">
    <location>
        <begin position="84"/>
        <end position="106"/>
    </location>
</feature>
<dbReference type="InterPro" id="IPR013525">
    <property type="entry name" value="ABC2_TM"/>
</dbReference>
<keyword evidence="3 9" id="KW-0813">Transport</keyword>
<proteinExistence type="inferred from homology"/>
<reference evidence="11 12" key="1">
    <citation type="submission" date="2024-04" db="EMBL/GenBank/DDBJ databases">
        <title>Luteolibacter sp. isolated from soil.</title>
        <authorList>
            <person name="An J."/>
        </authorList>
    </citation>
    <scope>NUCLEOTIDE SEQUENCE [LARGE SCALE GENOMIC DNA]</scope>
    <source>
        <strain evidence="11 12">Y139</strain>
    </source>
</reference>
<dbReference type="PANTHER" id="PTHR30413">
    <property type="entry name" value="INNER MEMBRANE TRANSPORT PERMEASE"/>
    <property type="match status" value="1"/>
</dbReference>
<dbReference type="PROSITE" id="PS51012">
    <property type="entry name" value="ABC_TM2"/>
    <property type="match status" value="1"/>
</dbReference>
<evidence type="ECO:0000256" key="2">
    <source>
        <dbReference type="ARBA" id="ARBA00007783"/>
    </source>
</evidence>
<accession>A0ABU9ARQ0</accession>
<evidence type="ECO:0000259" key="10">
    <source>
        <dbReference type="PROSITE" id="PS51012"/>
    </source>
</evidence>
<comment type="caution">
    <text evidence="11">The sequence shown here is derived from an EMBL/GenBank/DDBJ whole genome shotgun (WGS) entry which is preliminary data.</text>
</comment>
<dbReference type="Proteomes" id="UP001371305">
    <property type="component" value="Unassembled WGS sequence"/>
</dbReference>
<evidence type="ECO:0000256" key="8">
    <source>
        <dbReference type="ARBA" id="ARBA00023136"/>
    </source>
</evidence>
<keyword evidence="12" id="KW-1185">Reference proteome</keyword>
<evidence type="ECO:0000313" key="12">
    <source>
        <dbReference type="Proteomes" id="UP001371305"/>
    </source>
</evidence>
<comment type="similarity">
    <text evidence="2 9">Belongs to the ABC-2 integral membrane protein family.</text>
</comment>
<feature type="transmembrane region" description="Helical" evidence="9">
    <location>
        <begin position="241"/>
        <end position="260"/>
    </location>
</feature>
<keyword evidence="6 9" id="KW-0812">Transmembrane</keyword>
<dbReference type="RefSeq" id="WP_341403474.1">
    <property type="nucleotide sequence ID" value="NZ_JBBUKT010000002.1"/>
</dbReference>
<name>A0ABU9ARQ0_9BACT</name>
<dbReference type="EMBL" id="JBBUKT010000002">
    <property type="protein sequence ID" value="MEK7950060.1"/>
    <property type="molecule type" value="Genomic_DNA"/>
</dbReference>
<keyword evidence="8 9" id="KW-0472">Membrane</keyword>
<evidence type="ECO:0000256" key="6">
    <source>
        <dbReference type="ARBA" id="ARBA00022692"/>
    </source>
</evidence>
<feature type="transmembrane region" description="Helical" evidence="9">
    <location>
        <begin position="150"/>
        <end position="173"/>
    </location>
</feature>
<evidence type="ECO:0000256" key="1">
    <source>
        <dbReference type="ARBA" id="ARBA00004429"/>
    </source>
</evidence>
<sequence length="270" mass="30801">MTPDLVQPLPLATTTTSRRWLHAWDVLVLLTLRDLKAQYKRSFFGFGWALGSPILQLIIFSTIFRNVLGSQIPHYPCFVYIGVLVWGWFQGALGQSTALITGNAALARQPGFPLSLLPHVTVSVRLFHFVVAWPLLFGLMWYEGLRPSSAWWALPILLTLQYFLAVGLAYPLASLNALHRDTQHIVAVLLQLMMFVTPVFYDIHVVPEELRQWFYVNPMTPLLEAWRAVLLKNEWPDTHSLWVLSAVALVLIVGGRRIFIAQSHRFVEEM</sequence>
<evidence type="ECO:0000256" key="4">
    <source>
        <dbReference type="ARBA" id="ARBA00022475"/>
    </source>
</evidence>
<keyword evidence="7 9" id="KW-1133">Transmembrane helix</keyword>
<feature type="transmembrane region" description="Helical" evidence="9">
    <location>
        <begin position="43"/>
        <end position="64"/>
    </location>
</feature>